<dbReference type="AlphaFoldDB" id="A0A8H4EPT5"/>
<dbReference type="Proteomes" id="UP000439903">
    <property type="component" value="Unassembled WGS sequence"/>
</dbReference>
<feature type="signal peptide" evidence="1">
    <location>
        <begin position="1"/>
        <end position="19"/>
    </location>
</feature>
<evidence type="ECO:0008006" key="4">
    <source>
        <dbReference type="Google" id="ProtNLM"/>
    </source>
</evidence>
<feature type="chain" id="PRO_5034016903" description="Granulins domain-containing protein" evidence="1">
    <location>
        <begin position="20"/>
        <end position="90"/>
    </location>
</feature>
<keyword evidence="1" id="KW-0732">Signal</keyword>
<evidence type="ECO:0000256" key="1">
    <source>
        <dbReference type="SAM" id="SignalP"/>
    </source>
</evidence>
<name>A0A8H4EPT5_GIGMA</name>
<evidence type="ECO:0000313" key="3">
    <source>
        <dbReference type="Proteomes" id="UP000439903"/>
    </source>
</evidence>
<dbReference type="EMBL" id="WTPW01000246">
    <property type="protein sequence ID" value="KAF0530779.1"/>
    <property type="molecule type" value="Genomic_DNA"/>
</dbReference>
<evidence type="ECO:0000313" key="2">
    <source>
        <dbReference type="EMBL" id="KAF0530779.1"/>
    </source>
</evidence>
<protein>
    <recommendedName>
        <fullName evidence="4">Granulins domain-containing protein</fullName>
    </recommendedName>
</protein>
<proteinExistence type="predicted"/>
<organism evidence="2 3">
    <name type="scientific">Gigaspora margarita</name>
    <dbReference type="NCBI Taxonomy" id="4874"/>
    <lineage>
        <taxon>Eukaryota</taxon>
        <taxon>Fungi</taxon>
        <taxon>Fungi incertae sedis</taxon>
        <taxon>Mucoromycota</taxon>
        <taxon>Glomeromycotina</taxon>
        <taxon>Glomeromycetes</taxon>
        <taxon>Diversisporales</taxon>
        <taxon>Gigasporaceae</taxon>
        <taxon>Gigaspora</taxon>
    </lineage>
</organism>
<comment type="caution">
    <text evidence="2">The sequence shown here is derived from an EMBL/GenBank/DDBJ whole genome shotgun (WGS) entry which is preliminary data.</text>
</comment>
<keyword evidence="3" id="KW-1185">Reference proteome</keyword>
<sequence>MKFIYTALLIFMLTFLLHGNSDCGISSVLKYKMLSTKVGLDDCPCADPSTMFCCNELYCCTNGDTCCSDKSGCCPQGGPEGVLEIVKYIM</sequence>
<dbReference type="OrthoDB" id="10480970at2759"/>
<accession>A0A8H4EPT5</accession>
<reference evidence="2 3" key="1">
    <citation type="journal article" date="2019" name="Environ. Microbiol.">
        <title>At the nexus of three kingdoms: the genome of the mycorrhizal fungus Gigaspora margarita provides insights into plant, endobacterial and fungal interactions.</title>
        <authorList>
            <person name="Venice F."/>
            <person name="Ghignone S."/>
            <person name="Salvioli di Fossalunga A."/>
            <person name="Amselem J."/>
            <person name="Novero M."/>
            <person name="Xianan X."/>
            <person name="Sedzielewska Toro K."/>
            <person name="Morin E."/>
            <person name="Lipzen A."/>
            <person name="Grigoriev I.V."/>
            <person name="Henrissat B."/>
            <person name="Martin F.M."/>
            <person name="Bonfante P."/>
        </authorList>
    </citation>
    <scope>NUCLEOTIDE SEQUENCE [LARGE SCALE GENOMIC DNA]</scope>
    <source>
        <strain evidence="2 3">BEG34</strain>
    </source>
</reference>
<gene>
    <name evidence="2" type="ORF">F8M41_012045</name>
</gene>